<feature type="compositionally biased region" description="Acidic residues" evidence="1">
    <location>
        <begin position="330"/>
        <end position="379"/>
    </location>
</feature>
<feature type="compositionally biased region" description="Basic and acidic residues" evidence="1">
    <location>
        <begin position="320"/>
        <end position="329"/>
    </location>
</feature>
<reference evidence="2 3" key="1">
    <citation type="submission" date="2020-06" db="EMBL/GenBank/DDBJ databases">
        <authorList>
            <person name="Li R."/>
            <person name="Bekaert M."/>
        </authorList>
    </citation>
    <scope>NUCLEOTIDE SEQUENCE [LARGE SCALE GENOMIC DNA]</scope>
    <source>
        <strain evidence="3">wild</strain>
    </source>
</reference>
<dbReference type="AlphaFoldDB" id="A0A6J8EV65"/>
<dbReference type="EMBL" id="CACVKT020009834">
    <property type="protein sequence ID" value="CAC5423646.1"/>
    <property type="molecule type" value="Genomic_DNA"/>
</dbReference>
<gene>
    <name evidence="2" type="ORF">MCOR_55620</name>
</gene>
<evidence type="ECO:0000256" key="1">
    <source>
        <dbReference type="SAM" id="MobiDB-lite"/>
    </source>
</evidence>
<feature type="region of interest" description="Disordered" evidence="1">
    <location>
        <begin position="320"/>
        <end position="395"/>
    </location>
</feature>
<feature type="compositionally biased region" description="Polar residues" evidence="1">
    <location>
        <begin position="384"/>
        <end position="395"/>
    </location>
</feature>
<accession>A0A6J8EV65</accession>
<dbReference type="Proteomes" id="UP000507470">
    <property type="component" value="Unassembled WGS sequence"/>
</dbReference>
<evidence type="ECO:0000313" key="2">
    <source>
        <dbReference type="EMBL" id="CAC5423646.1"/>
    </source>
</evidence>
<organism evidence="2 3">
    <name type="scientific">Mytilus coruscus</name>
    <name type="common">Sea mussel</name>
    <dbReference type="NCBI Taxonomy" id="42192"/>
    <lineage>
        <taxon>Eukaryota</taxon>
        <taxon>Metazoa</taxon>
        <taxon>Spiralia</taxon>
        <taxon>Lophotrochozoa</taxon>
        <taxon>Mollusca</taxon>
        <taxon>Bivalvia</taxon>
        <taxon>Autobranchia</taxon>
        <taxon>Pteriomorphia</taxon>
        <taxon>Mytilida</taxon>
        <taxon>Mytiloidea</taxon>
        <taxon>Mytilidae</taxon>
        <taxon>Mytilinae</taxon>
        <taxon>Mytilus</taxon>
    </lineage>
</organism>
<protein>
    <submittedName>
        <fullName evidence="2">Uncharacterized protein</fullName>
    </submittedName>
</protein>
<keyword evidence="3" id="KW-1185">Reference proteome</keyword>
<evidence type="ECO:0000313" key="3">
    <source>
        <dbReference type="Proteomes" id="UP000507470"/>
    </source>
</evidence>
<proteinExistence type="predicted"/>
<name>A0A6J8EV65_MYTCO</name>
<sequence length="395" mass="44283">MLSCQTTPPPVVKKGRHSNDLQRNIGCQVFIAERIRFTAVKGKATFLSTVTQRKDEVYIRTHDLSTVSTLDWDEDLILHKAFGILRKQIVDLVIQDETYSSPGDTSLSQSPKIMPPVLKTFLCWLRSGDAYETVNYDNELSSEKLRKYLALAETIVSINRNSFMPFNLGLVLQMHHVYHQVYGSKSLVETSHSHWLCATYNELRLSSVADHDIDKMEHMFLKVFARILGKLTSFKTEQTVLTLVRKQQMSFTTTVHNQPSTMKVFVILCAFAACMFAAGDPVPTPVPDAPSPLSEKTEDVAVEAPAVVTEAPELIIDEVAHEIPEKPEDANEEEEVDSGSEEEEEEEEESEGEEEEEEEEEGDDEEEEEEEEIEQESGSESDSAADNSGASVESS</sequence>